<reference evidence="2 3" key="1">
    <citation type="journal article" date="2021" name="Nat. Plants">
        <title>The Taxus genome provides insights into paclitaxel biosynthesis.</title>
        <authorList>
            <person name="Xiong X."/>
            <person name="Gou J."/>
            <person name="Liao Q."/>
            <person name="Li Y."/>
            <person name="Zhou Q."/>
            <person name="Bi G."/>
            <person name="Li C."/>
            <person name="Du R."/>
            <person name="Wang X."/>
            <person name="Sun T."/>
            <person name="Guo L."/>
            <person name="Liang H."/>
            <person name="Lu P."/>
            <person name="Wu Y."/>
            <person name="Zhang Z."/>
            <person name="Ro D.K."/>
            <person name="Shang Y."/>
            <person name="Huang S."/>
            <person name="Yan J."/>
        </authorList>
    </citation>
    <scope>NUCLEOTIDE SEQUENCE [LARGE SCALE GENOMIC DNA]</scope>
    <source>
        <strain evidence="2">Ta-2019</strain>
    </source>
</reference>
<sequence>MGNAPPVTTTEPIQVHSQEKMNEYVKIGEQGTTVSSWIERILRDNEEIIGKFTLLYQEITQANKEIQAVASALSEEFDNARLQHETFQTMVNYSSDNLLK</sequence>
<accession>A0AA38CNX1</accession>
<keyword evidence="1" id="KW-0175">Coiled coil</keyword>
<dbReference type="Proteomes" id="UP000824469">
    <property type="component" value="Unassembled WGS sequence"/>
</dbReference>
<evidence type="ECO:0000256" key="1">
    <source>
        <dbReference type="SAM" id="Coils"/>
    </source>
</evidence>
<feature type="non-terminal residue" evidence="2">
    <location>
        <position position="100"/>
    </location>
</feature>
<gene>
    <name evidence="2" type="ORF">KI387_012415</name>
</gene>
<dbReference type="AlphaFoldDB" id="A0AA38CNX1"/>
<evidence type="ECO:0000313" key="2">
    <source>
        <dbReference type="EMBL" id="KAH9300832.1"/>
    </source>
</evidence>
<feature type="coiled-coil region" evidence="1">
    <location>
        <begin position="56"/>
        <end position="83"/>
    </location>
</feature>
<organism evidence="2 3">
    <name type="scientific">Taxus chinensis</name>
    <name type="common">Chinese yew</name>
    <name type="synonym">Taxus wallichiana var. chinensis</name>
    <dbReference type="NCBI Taxonomy" id="29808"/>
    <lineage>
        <taxon>Eukaryota</taxon>
        <taxon>Viridiplantae</taxon>
        <taxon>Streptophyta</taxon>
        <taxon>Embryophyta</taxon>
        <taxon>Tracheophyta</taxon>
        <taxon>Spermatophyta</taxon>
        <taxon>Pinopsida</taxon>
        <taxon>Pinidae</taxon>
        <taxon>Conifers II</taxon>
        <taxon>Cupressales</taxon>
        <taxon>Taxaceae</taxon>
        <taxon>Taxus</taxon>
    </lineage>
</organism>
<dbReference type="EMBL" id="JAHRHJ020000009">
    <property type="protein sequence ID" value="KAH9300832.1"/>
    <property type="molecule type" value="Genomic_DNA"/>
</dbReference>
<comment type="caution">
    <text evidence="2">The sequence shown here is derived from an EMBL/GenBank/DDBJ whole genome shotgun (WGS) entry which is preliminary data.</text>
</comment>
<protein>
    <submittedName>
        <fullName evidence="2">Uncharacterized protein</fullName>
    </submittedName>
</protein>
<keyword evidence="3" id="KW-1185">Reference proteome</keyword>
<proteinExistence type="predicted"/>
<name>A0AA38CNX1_TAXCH</name>
<evidence type="ECO:0000313" key="3">
    <source>
        <dbReference type="Proteomes" id="UP000824469"/>
    </source>
</evidence>